<comment type="caution">
    <text evidence="3">The sequence shown here is derived from an EMBL/GenBank/DDBJ whole genome shotgun (WGS) entry which is preliminary data.</text>
</comment>
<evidence type="ECO:0000313" key="4">
    <source>
        <dbReference type="Proteomes" id="UP001519343"/>
    </source>
</evidence>
<dbReference type="SUPFAM" id="SSF52833">
    <property type="entry name" value="Thioredoxin-like"/>
    <property type="match status" value="1"/>
</dbReference>
<dbReference type="PANTHER" id="PTHR42852">
    <property type="entry name" value="THIOL:DISULFIDE INTERCHANGE PROTEIN DSBE"/>
    <property type="match status" value="1"/>
</dbReference>
<organism evidence="3 4">
    <name type="scientific">Ammoniphilus resinae</name>
    <dbReference type="NCBI Taxonomy" id="861532"/>
    <lineage>
        <taxon>Bacteria</taxon>
        <taxon>Bacillati</taxon>
        <taxon>Bacillota</taxon>
        <taxon>Bacilli</taxon>
        <taxon>Bacillales</taxon>
        <taxon>Paenibacillaceae</taxon>
        <taxon>Aneurinibacillus group</taxon>
        <taxon>Ammoniphilus</taxon>
    </lineage>
</organism>
<dbReference type="Proteomes" id="UP001519343">
    <property type="component" value="Unassembled WGS sequence"/>
</dbReference>
<keyword evidence="4" id="KW-1185">Reference proteome</keyword>
<sequence>MRKATTIILTVAVVLTVILYMNRASENNETTQAPETEQGQGFAQQVGKQAPGFELKGLDGKTYTLENLQKPVVLNFWASWCGPCRIEGPELVRLYEEYKDDLEIYAVNLTENDSVEKAKAFSDEMGFTFPVLLDEKGQASKLYQIQAVPTSFFISKDGVITDQIIGFGNPEELAKRFKKLVEEAK</sequence>
<dbReference type="GO" id="GO:0016853">
    <property type="term" value="F:isomerase activity"/>
    <property type="evidence" value="ECO:0007669"/>
    <property type="project" value="UniProtKB-KW"/>
</dbReference>
<dbReference type="InterPro" id="IPR050553">
    <property type="entry name" value="Thioredoxin_ResA/DsbE_sf"/>
</dbReference>
<dbReference type="CDD" id="cd02966">
    <property type="entry name" value="TlpA_like_family"/>
    <property type="match status" value="1"/>
</dbReference>
<dbReference type="Gene3D" id="3.40.30.10">
    <property type="entry name" value="Glutaredoxin"/>
    <property type="match status" value="1"/>
</dbReference>
<keyword evidence="1" id="KW-1015">Disulfide bond</keyword>
<gene>
    <name evidence="3" type="ORF">J2Z37_001219</name>
</gene>
<evidence type="ECO:0000313" key="3">
    <source>
        <dbReference type="EMBL" id="MBP1931222.1"/>
    </source>
</evidence>
<keyword evidence="3" id="KW-0413">Isomerase</keyword>
<dbReference type="PROSITE" id="PS00194">
    <property type="entry name" value="THIOREDOXIN_1"/>
    <property type="match status" value="1"/>
</dbReference>
<feature type="domain" description="Thioredoxin" evidence="2">
    <location>
        <begin position="44"/>
        <end position="182"/>
    </location>
</feature>
<dbReference type="RefSeq" id="WP_245203598.1">
    <property type="nucleotide sequence ID" value="NZ_JAGGKT010000002.1"/>
</dbReference>
<proteinExistence type="predicted"/>
<protein>
    <submittedName>
        <fullName evidence="3">Thiol-disulfide isomerase/thioredoxin</fullName>
    </submittedName>
</protein>
<dbReference type="Pfam" id="PF00578">
    <property type="entry name" value="AhpC-TSA"/>
    <property type="match status" value="1"/>
</dbReference>
<dbReference type="InterPro" id="IPR000866">
    <property type="entry name" value="AhpC/TSA"/>
</dbReference>
<dbReference type="InterPro" id="IPR036249">
    <property type="entry name" value="Thioredoxin-like_sf"/>
</dbReference>
<evidence type="ECO:0000259" key="2">
    <source>
        <dbReference type="PROSITE" id="PS51352"/>
    </source>
</evidence>
<dbReference type="InterPro" id="IPR013766">
    <property type="entry name" value="Thioredoxin_domain"/>
</dbReference>
<dbReference type="PROSITE" id="PS51352">
    <property type="entry name" value="THIOREDOXIN_2"/>
    <property type="match status" value="1"/>
</dbReference>
<dbReference type="PANTHER" id="PTHR42852:SF1">
    <property type="entry name" value="THIOREDOXIN-LIKE PROTEIN YNEN"/>
    <property type="match status" value="1"/>
</dbReference>
<reference evidence="3 4" key="1">
    <citation type="submission" date="2021-03" db="EMBL/GenBank/DDBJ databases">
        <title>Genomic Encyclopedia of Type Strains, Phase IV (KMG-IV): sequencing the most valuable type-strain genomes for metagenomic binning, comparative biology and taxonomic classification.</title>
        <authorList>
            <person name="Goeker M."/>
        </authorList>
    </citation>
    <scope>NUCLEOTIDE SEQUENCE [LARGE SCALE GENOMIC DNA]</scope>
    <source>
        <strain evidence="3 4">DSM 24738</strain>
    </source>
</reference>
<dbReference type="InterPro" id="IPR017937">
    <property type="entry name" value="Thioredoxin_CS"/>
</dbReference>
<evidence type="ECO:0000256" key="1">
    <source>
        <dbReference type="ARBA" id="ARBA00023157"/>
    </source>
</evidence>
<name>A0ABS4GMC5_9BACL</name>
<accession>A0ABS4GMC5</accession>
<dbReference type="EMBL" id="JAGGKT010000002">
    <property type="protein sequence ID" value="MBP1931222.1"/>
    <property type="molecule type" value="Genomic_DNA"/>
</dbReference>